<dbReference type="PANTHER" id="PTHR43802">
    <property type="entry name" value="ENOYL-COA HYDRATASE"/>
    <property type="match status" value="1"/>
</dbReference>
<dbReference type="RefSeq" id="WP_269333351.1">
    <property type="nucleotide sequence ID" value="NZ_JAMZFT010000003.1"/>
</dbReference>
<dbReference type="AlphaFoldDB" id="A0A9J6PL85"/>
<dbReference type="Gene3D" id="3.90.226.10">
    <property type="entry name" value="2-enoyl-CoA Hydratase, Chain A, domain 1"/>
    <property type="match status" value="1"/>
</dbReference>
<dbReference type="EMBL" id="JAMZFT010000003">
    <property type="protein sequence ID" value="MCP1337383.1"/>
    <property type="molecule type" value="Genomic_DNA"/>
</dbReference>
<accession>A0A9J6PL85</accession>
<gene>
    <name evidence="2" type="ORF">NJQ99_13250</name>
</gene>
<dbReference type="InterPro" id="IPR001753">
    <property type="entry name" value="Enoyl-CoA_hydra/iso"/>
</dbReference>
<name>A0A9J6PL85_9PROT</name>
<dbReference type="Proteomes" id="UP001055804">
    <property type="component" value="Unassembled WGS sequence"/>
</dbReference>
<proteinExistence type="inferred from homology"/>
<dbReference type="GO" id="GO:0003824">
    <property type="term" value="F:catalytic activity"/>
    <property type="evidence" value="ECO:0007669"/>
    <property type="project" value="UniProtKB-ARBA"/>
</dbReference>
<dbReference type="CDD" id="cd06558">
    <property type="entry name" value="crotonase-like"/>
    <property type="match status" value="1"/>
</dbReference>
<dbReference type="InterPro" id="IPR029045">
    <property type="entry name" value="ClpP/crotonase-like_dom_sf"/>
</dbReference>
<keyword evidence="3" id="KW-1185">Reference proteome</keyword>
<sequence>MTRAGGSPLLETREDGIAVLTLNRPQVFNAFDAAQRAHFRDRLAALAADAEVRALVLTGAGKAFSSGQDLGELEALDAASAPAWIRDVGAIYQAVQAFSKPFVVALNGIAAGAGFQVALHADLRFACPEARLAQTEVNVGIPSILGPWVMTRAMGLGPATEMSLTGRLVGSEEALALGLVHRVVPLEQLLPAAIEAARALAAKPPLALALSKRWMHALPGKTFVETVAAAEGFVAEAFASGEPQAEIARFKAERAARTARKGGKDGG</sequence>
<evidence type="ECO:0000313" key="2">
    <source>
        <dbReference type="EMBL" id="MCP1337383.1"/>
    </source>
</evidence>
<comment type="caution">
    <text evidence="2">The sequence shown here is derived from an EMBL/GenBank/DDBJ whole genome shotgun (WGS) entry which is preliminary data.</text>
</comment>
<dbReference type="SUPFAM" id="SSF52096">
    <property type="entry name" value="ClpP/crotonase"/>
    <property type="match status" value="1"/>
</dbReference>
<organism evidence="2 3">
    <name type="scientific">Futiania mangrovi</name>
    <dbReference type="NCBI Taxonomy" id="2959716"/>
    <lineage>
        <taxon>Bacteria</taxon>
        <taxon>Pseudomonadati</taxon>
        <taxon>Pseudomonadota</taxon>
        <taxon>Alphaproteobacteria</taxon>
        <taxon>Futianiales</taxon>
        <taxon>Futianiaceae</taxon>
        <taxon>Futiania</taxon>
    </lineage>
</organism>
<evidence type="ECO:0000313" key="3">
    <source>
        <dbReference type="Proteomes" id="UP001055804"/>
    </source>
</evidence>
<evidence type="ECO:0000256" key="1">
    <source>
        <dbReference type="ARBA" id="ARBA00005254"/>
    </source>
</evidence>
<comment type="similarity">
    <text evidence="1">Belongs to the enoyl-CoA hydratase/isomerase family.</text>
</comment>
<reference evidence="2" key="1">
    <citation type="submission" date="2022-06" db="EMBL/GenBank/DDBJ databases">
        <title>Isolation and Genomics of Futiania mangrovii gen. nov., sp. nov., a Rare and Metabolically-versatile member in the Class Alphaproteobacteria.</title>
        <authorList>
            <person name="Liu L."/>
            <person name="Huang W.-C."/>
            <person name="Pan J."/>
            <person name="Li J."/>
            <person name="Huang Y."/>
            <person name="Du H."/>
            <person name="Liu Y."/>
            <person name="Li M."/>
        </authorList>
    </citation>
    <scope>NUCLEOTIDE SEQUENCE</scope>
    <source>
        <strain evidence="2">FT118</strain>
    </source>
</reference>
<dbReference type="Pfam" id="PF00378">
    <property type="entry name" value="ECH_1"/>
    <property type="match status" value="1"/>
</dbReference>
<dbReference type="PANTHER" id="PTHR43802:SF1">
    <property type="entry name" value="IP11341P-RELATED"/>
    <property type="match status" value="1"/>
</dbReference>
<protein>
    <submittedName>
        <fullName evidence="2">Enoyl-CoA hydratase/isomerase family protein</fullName>
    </submittedName>
</protein>